<gene>
    <name evidence="14" type="ORF">UPYG_G00067840</name>
</gene>
<feature type="region of interest" description="Disordered" evidence="12">
    <location>
        <begin position="142"/>
        <end position="174"/>
    </location>
</feature>
<dbReference type="FunFam" id="3.30.160.60:FF:000414">
    <property type="entry name" value="Zinc finger protein 398"/>
    <property type="match status" value="1"/>
</dbReference>
<evidence type="ECO:0000256" key="2">
    <source>
        <dbReference type="ARBA" id="ARBA00004123"/>
    </source>
</evidence>
<dbReference type="FunFam" id="3.30.160.60:FF:000097">
    <property type="entry name" value="Zinc finger protein"/>
    <property type="match status" value="1"/>
</dbReference>
<accession>A0ABD0XE40</accession>
<dbReference type="GO" id="GO:0008270">
    <property type="term" value="F:zinc ion binding"/>
    <property type="evidence" value="ECO:0007669"/>
    <property type="project" value="UniProtKB-KW"/>
</dbReference>
<dbReference type="PROSITE" id="PS00028">
    <property type="entry name" value="ZINC_FINGER_C2H2_1"/>
    <property type="match status" value="3"/>
</dbReference>
<evidence type="ECO:0000256" key="5">
    <source>
        <dbReference type="ARBA" id="ARBA00022771"/>
    </source>
</evidence>
<dbReference type="PANTHER" id="PTHR16515:SF49">
    <property type="entry name" value="GASTRULA ZINC FINGER PROTEIN XLCGF49.1-LIKE-RELATED"/>
    <property type="match status" value="1"/>
</dbReference>
<organism evidence="14 15">
    <name type="scientific">Umbra pygmaea</name>
    <name type="common">Eastern mudminnow</name>
    <dbReference type="NCBI Taxonomy" id="75934"/>
    <lineage>
        <taxon>Eukaryota</taxon>
        <taxon>Metazoa</taxon>
        <taxon>Chordata</taxon>
        <taxon>Craniata</taxon>
        <taxon>Vertebrata</taxon>
        <taxon>Euteleostomi</taxon>
        <taxon>Actinopterygii</taxon>
        <taxon>Neopterygii</taxon>
        <taxon>Teleostei</taxon>
        <taxon>Protacanthopterygii</taxon>
        <taxon>Esociformes</taxon>
        <taxon>Umbridae</taxon>
        <taxon>Umbra</taxon>
    </lineage>
</organism>
<reference evidence="14 15" key="1">
    <citation type="submission" date="2024-06" db="EMBL/GenBank/DDBJ databases">
        <authorList>
            <person name="Pan Q."/>
            <person name="Wen M."/>
            <person name="Jouanno E."/>
            <person name="Zahm M."/>
            <person name="Klopp C."/>
            <person name="Cabau C."/>
            <person name="Louis A."/>
            <person name="Berthelot C."/>
            <person name="Parey E."/>
            <person name="Roest Crollius H."/>
            <person name="Montfort J."/>
            <person name="Robinson-Rechavi M."/>
            <person name="Bouchez O."/>
            <person name="Lampietro C."/>
            <person name="Lopez Roques C."/>
            <person name="Donnadieu C."/>
            <person name="Postlethwait J."/>
            <person name="Bobe J."/>
            <person name="Verreycken H."/>
            <person name="Guiguen Y."/>
        </authorList>
    </citation>
    <scope>NUCLEOTIDE SEQUENCE [LARGE SCALE GENOMIC DNA]</scope>
    <source>
        <strain evidence="14">Up_M1</strain>
        <tissue evidence="14">Testis</tissue>
    </source>
</reference>
<evidence type="ECO:0000256" key="9">
    <source>
        <dbReference type="ARBA" id="ARBA00023163"/>
    </source>
</evidence>
<evidence type="ECO:0000256" key="4">
    <source>
        <dbReference type="ARBA" id="ARBA00022737"/>
    </source>
</evidence>
<comment type="subcellular location">
    <subcellularLocation>
        <location evidence="2">Nucleus</location>
    </subcellularLocation>
</comment>
<proteinExistence type="predicted"/>
<keyword evidence="5 11" id="KW-0863">Zinc-finger</keyword>
<evidence type="ECO:0000256" key="10">
    <source>
        <dbReference type="ARBA" id="ARBA00023242"/>
    </source>
</evidence>
<dbReference type="SUPFAM" id="SSF57667">
    <property type="entry name" value="beta-beta-alpha zinc fingers"/>
    <property type="match status" value="3"/>
</dbReference>
<keyword evidence="4" id="KW-0677">Repeat</keyword>
<evidence type="ECO:0000313" key="15">
    <source>
        <dbReference type="Proteomes" id="UP001557470"/>
    </source>
</evidence>
<feature type="compositionally biased region" description="Acidic residues" evidence="12">
    <location>
        <begin position="1"/>
        <end position="11"/>
    </location>
</feature>
<keyword evidence="10" id="KW-0539">Nucleus</keyword>
<keyword evidence="7" id="KW-0805">Transcription regulation</keyword>
<feature type="domain" description="C2H2-type" evidence="13">
    <location>
        <begin position="258"/>
        <end position="285"/>
    </location>
</feature>
<dbReference type="GO" id="GO:0003677">
    <property type="term" value="F:DNA binding"/>
    <property type="evidence" value="ECO:0007669"/>
    <property type="project" value="UniProtKB-KW"/>
</dbReference>
<dbReference type="InterPro" id="IPR050331">
    <property type="entry name" value="Zinc_finger"/>
</dbReference>
<keyword evidence="3" id="KW-0479">Metal-binding</keyword>
<keyword evidence="15" id="KW-1185">Reference proteome</keyword>
<feature type="compositionally biased region" description="Polar residues" evidence="12">
    <location>
        <begin position="148"/>
        <end position="160"/>
    </location>
</feature>
<dbReference type="InterPro" id="IPR036236">
    <property type="entry name" value="Znf_C2H2_sf"/>
</dbReference>
<name>A0ABD0XE40_UMBPY</name>
<dbReference type="FunFam" id="3.30.160.60:FF:002343">
    <property type="entry name" value="Zinc finger protein 33A"/>
    <property type="match status" value="1"/>
</dbReference>
<evidence type="ECO:0000256" key="11">
    <source>
        <dbReference type="PROSITE-ProRule" id="PRU00042"/>
    </source>
</evidence>
<keyword evidence="8" id="KW-0238">DNA-binding</keyword>
<feature type="domain" description="C2H2-type" evidence="13">
    <location>
        <begin position="230"/>
        <end position="257"/>
    </location>
</feature>
<dbReference type="EMBL" id="JAGEUA010000002">
    <property type="protein sequence ID" value="KAL1006097.1"/>
    <property type="molecule type" value="Genomic_DNA"/>
</dbReference>
<feature type="domain" description="C2H2-type" evidence="13">
    <location>
        <begin position="175"/>
        <end position="201"/>
    </location>
</feature>
<keyword evidence="9" id="KW-0804">Transcription</keyword>
<dbReference type="Proteomes" id="UP001557470">
    <property type="component" value="Unassembled WGS sequence"/>
</dbReference>
<evidence type="ECO:0000313" key="14">
    <source>
        <dbReference type="EMBL" id="KAL1006097.1"/>
    </source>
</evidence>
<evidence type="ECO:0000256" key="6">
    <source>
        <dbReference type="ARBA" id="ARBA00022833"/>
    </source>
</evidence>
<evidence type="ECO:0000256" key="8">
    <source>
        <dbReference type="ARBA" id="ARBA00023125"/>
    </source>
</evidence>
<feature type="region of interest" description="Disordered" evidence="12">
    <location>
        <begin position="1"/>
        <end position="51"/>
    </location>
</feature>
<dbReference type="InterPro" id="IPR013087">
    <property type="entry name" value="Znf_C2H2_type"/>
</dbReference>
<comment type="function">
    <text evidence="1">May be involved in transcriptional regulation.</text>
</comment>
<keyword evidence="6" id="KW-0862">Zinc</keyword>
<feature type="domain" description="C2H2-type" evidence="13">
    <location>
        <begin position="286"/>
        <end position="313"/>
    </location>
</feature>
<protein>
    <recommendedName>
        <fullName evidence="13">C2H2-type domain-containing protein</fullName>
    </recommendedName>
</protein>
<evidence type="ECO:0000256" key="1">
    <source>
        <dbReference type="ARBA" id="ARBA00003767"/>
    </source>
</evidence>
<evidence type="ECO:0000256" key="12">
    <source>
        <dbReference type="SAM" id="MobiDB-lite"/>
    </source>
</evidence>
<dbReference type="SMART" id="SM00355">
    <property type="entry name" value="ZnF_C2H2"/>
    <property type="match status" value="5"/>
</dbReference>
<evidence type="ECO:0000256" key="7">
    <source>
        <dbReference type="ARBA" id="ARBA00023015"/>
    </source>
</evidence>
<dbReference type="Gene3D" id="3.30.160.60">
    <property type="entry name" value="Classic Zinc Finger"/>
    <property type="match status" value="4"/>
</dbReference>
<sequence length="313" mass="35515">MQFSVSDDEVPPEQQHCEQEWSPDLGQEDPEPTLIKEEQEDLTTSQDEEQLQGLEFRFSSPCVKNECAQEDPLSQSLILPQIQTVENRESDSEPIDVTPFIPVANLKGLDILFDPPANLSNAYSNSSALSGYPVGLDSSLPVHPNPILQHNQPLDSNPQLENHHTKPSVTSRKPHRCSDCSERFALKADLQEHVAHAKKRPSECRFCKKRYNSTCKLKAHVQLCHIEKPCTCPFCGKTFKHKGGMSRHMRIHTGEKPFSCGDCGKSFNQKGDLRRHILTHTGEKPFSCMYCGKSFNRKGHLRRHILTHRRETI</sequence>
<evidence type="ECO:0000256" key="3">
    <source>
        <dbReference type="ARBA" id="ARBA00022723"/>
    </source>
</evidence>
<feature type="compositionally biased region" description="Acidic residues" evidence="12">
    <location>
        <begin position="38"/>
        <end position="50"/>
    </location>
</feature>
<evidence type="ECO:0000259" key="13">
    <source>
        <dbReference type="PROSITE" id="PS50157"/>
    </source>
</evidence>
<dbReference type="PANTHER" id="PTHR16515">
    <property type="entry name" value="PR DOMAIN ZINC FINGER PROTEIN"/>
    <property type="match status" value="1"/>
</dbReference>
<dbReference type="Pfam" id="PF00096">
    <property type="entry name" value="zf-C2H2"/>
    <property type="match status" value="1"/>
</dbReference>
<dbReference type="Pfam" id="PF13465">
    <property type="entry name" value="zf-H2C2_2"/>
    <property type="match status" value="1"/>
</dbReference>
<comment type="caution">
    <text evidence="14">The sequence shown here is derived from an EMBL/GenBank/DDBJ whole genome shotgun (WGS) entry which is preliminary data.</text>
</comment>
<dbReference type="AlphaFoldDB" id="A0ABD0XE40"/>
<dbReference type="GO" id="GO:0005634">
    <property type="term" value="C:nucleus"/>
    <property type="evidence" value="ECO:0007669"/>
    <property type="project" value="UniProtKB-SubCell"/>
</dbReference>
<dbReference type="PROSITE" id="PS50157">
    <property type="entry name" value="ZINC_FINGER_C2H2_2"/>
    <property type="match status" value="4"/>
</dbReference>